<dbReference type="Proteomes" id="UP001219933">
    <property type="component" value="Chromosome 3"/>
</dbReference>
<sequence length="367" mass="39896">MNSTTEPGRSFFPSPALDHAFAGIMSGVISTMFLNPLDLLKTRFQVSTSGLSSDPSTRSPFFQNIYKSRIKYALIGGKPGLDIADSLRDIVQRDGWRGLYRGIGPNVVGNASSWGLYYLCTYQLSAGEYLGAATTSGVVTAIMTNPIWVVKTRMFVTSSKERLLTPGISGSLSASNPGLVGTAALEKRPGTSPQIYRGLWHGLVTTVKTDGFLGLYKGVGLACIGVSNGAIQFMVYEKLKQWRRSAVLRRQGVSGPYSEAQLGAVALGNIDYSALSGSAKLVAILATYPYQVIRSRIQNHVTSGEYPSAWSCIVRTFREEGFRAFYRGLGPNALRILPGTCLTFVSYENISWALHRAAEKRVADKME</sequence>
<dbReference type="GO" id="GO:0016020">
    <property type="term" value="C:membrane"/>
    <property type="evidence" value="ECO:0007669"/>
    <property type="project" value="UniProtKB-SubCell"/>
</dbReference>
<keyword evidence="7 8" id="KW-0472">Membrane</keyword>
<dbReference type="GO" id="GO:0006862">
    <property type="term" value="P:nucleotide transport"/>
    <property type="evidence" value="ECO:0007669"/>
    <property type="project" value="InterPro"/>
</dbReference>
<evidence type="ECO:0000256" key="1">
    <source>
        <dbReference type="ARBA" id="ARBA00004141"/>
    </source>
</evidence>
<evidence type="ECO:0000256" key="3">
    <source>
        <dbReference type="ARBA" id="ARBA00022448"/>
    </source>
</evidence>
<evidence type="ECO:0000313" key="11">
    <source>
        <dbReference type="Proteomes" id="UP001219933"/>
    </source>
</evidence>
<evidence type="ECO:0000256" key="8">
    <source>
        <dbReference type="PROSITE-ProRule" id="PRU00282"/>
    </source>
</evidence>
<accession>A0AAF0EUG8</accession>
<keyword evidence="4 8" id="KW-0812">Transmembrane</keyword>
<dbReference type="Gene3D" id="1.50.40.10">
    <property type="entry name" value="Mitochondrial carrier domain"/>
    <property type="match status" value="1"/>
</dbReference>
<keyword evidence="3 9" id="KW-0813">Transport</keyword>
<feature type="repeat" description="Solcar" evidence="8">
    <location>
        <begin position="124"/>
        <end position="242"/>
    </location>
</feature>
<gene>
    <name evidence="10" type="primary">FLX1</name>
    <name evidence="10" type="ORF">MCUN1_002121</name>
</gene>
<dbReference type="SUPFAM" id="SSF103506">
    <property type="entry name" value="Mitochondrial carrier"/>
    <property type="match status" value="1"/>
</dbReference>
<name>A0AAF0EUG8_9BASI</name>
<comment type="subcellular location">
    <subcellularLocation>
        <location evidence="1">Membrane</location>
        <topology evidence="1">Multi-pass membrane protein</topology>
    </subcellularLocation>
</comment>
<evidence type="ECO:0000256" key="5">
    <source>
        <dbReference type="ARBA" id="ARBA00022737"/>
    </source>
</evidence>
<keyword evidence="5" id="KW-0677">Repeat</keyword>
<comment type="similarity">
    <text evidence="2 9">Belongs to the mitochondrial carrier (TC 2.A.29) family.</text>
</comment>
<evidence type="ECO:0000256" key="9">
    <source>
        <dbReference type="RuleBase" id="RU000488"/>
    </source>
</evidence>
<feature type="repeat" description="Solcar" evidence="8">
    <location>
        <begin position="267"/>
        <end position="353"/>
    </location>
</feature>
<dbReference type="EMBL" id="CP119879">
    <property type="protein sequence ID" value="WFD35270.1"/>
    <property type="molecule type" value="Genomic_DNA"/>
</dbReference>
<organism evidence="10 11">
    <name type="scientific">Malassezia cuniculi</name>
    <dbReference type="NCBI Taxonomy" id="948313"/>
    <lineage>
        <taxon>Eukaryota</taxon>
        <taxon>Fungi</taxon>
        <taxon>Dikarya</taxon>
        <taxon>Basidiomycota</taxon>
        <taxon>Ustilaginomycotina</taxon>
        <taxon>Malasseziomycetes</taxon>
        <taxon>Malasseziales</taxon>
        <taxon>Malasseziaceae</taxon>
        <taxon>Malassezia</taxon>
    </lineage>
</organism>
<dbReference type="InterPro" id="IPR023395">
    <property type="entry name" value="MCP_dom_sf"/>
</dbReference>
<keyword evidence="11" id="KW-1185">Reference proteome</keyword>
<dbReference type="AlphaFoldDB" id="A0AAF0EUG8"/>
<evidence type="ECO:0000256" key="6">
    <source>
        <dbReference type="ARBA" id="ARBA00022989"/>
    </source>
</evidence>
<feature type="repeat" description="Solcar" evidence="8">
    <location>
        <begin position="14"/>
        <end position="123"/>
    </location>
</feature>
<dbReference type="GO" id="GO:0055085">
    <property type="term" value="P:transmembrane transport"/>
    <property type="evidence" value="ECO:0007669"/>
    <property type="project" value="InterPro"/>
</dbReference>
<protein>
    <submittedName>
        <fullName evidence="10">Mitochondrial FAD carrier protein flx1</fullName>
    </submittedName>
</protein>
<dbReference type="InterPro" id="IPR018108">
    <property type="entry name" value="MCP_transmembrane"/>
</dbReference>
<evidence type="ECO:0000313" key="10">
    <source>
        <dbReference type="EMBL" id="WFD35270.1"/>
    </source>
</evidence>
<evidence type="ECO:0000256" key="2">
    <source>
        <dbReference type="ARBA" id="ARBA00006375"/>
    </source>
</evidence>
<dbReference type="PANTHER" id="PTHR45683">
    <property type="entry name" value="MITOCHONDRIAL NICOTINAMIDE ADENINE DINUCLEOTIDE TRANSPORTER 1-RELATED-RELATED"/>
    <property type="match status" value="1"/>
</dbReference>
<keyword evidence="6" id="KW-1133">Transmembrane helix</keyword>
<evidence type="ECO:0000256" key="7">
    <source>
        <dbReference type="ARBA" id="ARBA00023136"/>
    </source>
</evidence>
<evidence type="ECO:0000256" key="4">
    <source>
        <dbReference type="ARBA" id="ARBA00022692"/>
    </source>
</evidence>
<dbReference type="InterPro" id="IPR044712">
    <property type="entry name" value="SLC25A32-like"/>
</dbReference>
<dbReference type="PROSITE" id="PS50920">
    <property type="entry name" value="SOLCAR"/>
    <property type="match status" value="3"/>
</dbReference>
<dbReference type="Pfam" id="PF00153">
    <property type="entry name" value="Mito_carr"/>
    <property type="match status" value="3"/>
</dbReference>
<reference evidence="10" key="1">
    <citation type="submission" date="2023-03" db="EMBL/GenBank/DDBJ databases">
        <title>Mating type loci evolution in Malassezia.</title>
        <authorList>
            <person name="Coelho M.A."/>
        </authorList>
    </citation>
    <scope>NUCLEOTIDE SEQUENCE</scope>
    <source>
        <strain evidence="10">CBS 11721</strain>
    </source>
</reference>
<proteinExistence type="inferred from homology"/>